<dbReference type="Pfam" id="PF00528">
    <property type="entry name" value="BPD_transp_1"/>
    <property type="match status" value="1"/>
</dbReference>
<accession>W4LN07</accession>
<evidence type="ECO:0000256" key="4">
    <source>
        <dbReference type="ARBA" id="ARBA00022692"/>
    </source>
</evidence>
<evidence type="ECO:0000256" key="7">
    <source>
        <dbReference type="RuleBase" id="RU363032"/>
    </source>
</evidence>
<feature type="transmembrane region" description="Helical" evidence="7">
    <location>
        <begin position="237"/>
        <end position="263"/>
    </location>
</feature>
<feature type="transmembrane region" description="Helical" evidence="7">
    <location>
        <begin position="183"/>
        <end position="206"/>
    </location>
</feature>
<gene>
    <name evidence="9" type="ORF">ETSY1_16205</name>
</gene>
<comment type="caution">
    <text evidence="9">The sequence shown here is derived from an EMBL/GenBank/DDBJ whole genome shotgun (WGS) entry which is preliminary data.</text>
</comment>
<evidence type="ECO:0000256" key="1">
    <source>
        <dbReference type="ARBA" id="ARBA00004651"/>
    </source>
</evidence>
<dbReference type="EMBL" id="AZHW01000484">
    <property type="protein sequence ID" value="ETW99100.1"/>
    <property type="molecule type" value="Genomic_DNA"/>
</dbReference>
<dbReference type="GO" id="GO:0005886">
    <property type="term" value="C:plasma membrane"/>
    <property type="evidence" value="ECO:0007669"/>
    <property type="project" value="UniProtKB-SubCell"/>
</dbReference>
<evidence type="ECO:0000256" key="5">
    <source>
        <dbReference type="ARBA" id="ARBA00022989"/>
    </source>
</evidence>
<dbReference type="Gene3D" id="1.10.3720.10">
    <property type="entry name" value="MetI-like"/>
    <property type="match status" value="1"/>
</dbReference>
<feature type="transmembrane region" description="Helical" evidence="7">
    <location>
        <begin position="129"/>
        <end position="149"/>
    </location>
</feature>
<evidence type="ECO:0000256" key="2">
    <source>
        <dbReference type="ARBA" id="ARBA00022448"/>
    </source>
</evidence>
<dbReference type="InterPro" id="IPR000515">
    <property type="entry name" value="MetI-like"/>
</dbReference>
<evidence type="ECO:0000256" key="3">
    <source>
        <dbReference type="ARBA" id="ARBA00022475"/>
    </source>
</evidence>
<keyword evidence="4 7" id="KW-0812">Transmembrane</keyword>
<feature type="transmembrane region" description="Helical" evidence="7">
    <location>
        <begin position="289"/>
        <end position="309"/>
    </location>
</feature>
<dbReference type="AlphaFoldDB" id="W4LN07"/>
<evidence type="ECO:0000259" key="8">
    <source>
        <dbReference type="PROSITE" id="PS50928"/>
    </source>
</evidence>
<dbReference type="PROSITE" id="PS50928">
    <property type="entry name" value="ABC_TM1"/>
    <property type="match status" value="1"/>
</dbReference>
<keyword evidence="10" id="KW-1185">Reference proteome</keyword>
<feature type="domain" description="ABC transmembrane type-1" evidence="8">
    <location>
        <begin position="92"/>
        <end position="310"/>
    </location>
</feature>
<keyword evidence="6 7" id="KW-0472">Membrane</keyword>
<feature type="transmembrane region" description="Helical" evidence="7">
    <location>
        <begin position="33"/>
        <end position="57"/>
    </location>
</feature>
<proteinExistence type="inferred from homology"/>
<dbReference type="InterPro" id="IPR035906">
    <property type="entry name" value="MetI-like_sf"/>
</dbReference>
<feature type="transmembrane region" description="Helical" evidence="7">
    <location>
        <begin position="96"/>
        <end position="117"/>
    </location>
</feature>
<dbReference type="PANTHER" id="PTHR43005:SF1">
    <property type="entry name" value="SPERMIDINE_PUTRESCINE TRANSPORT SYSTEM PERMEASE PROTEIN"/>
    <property type="match status" value="1"/>
</dbReference>
<evidence type="ECO:0000313" key="10">
    <source>
        <dbReference type="Proteomes" id="UP000019141"/>
    </source>
</evidence>
<evidence type="ECO:0000313" key="9">
    <source>
        <dbReference type="EMBL" id="ETW99100.1"/>
    </source>
</evidence>
<comment type="similarity">
    <text evidence="7">Belongs to the binding-protein-dependent transport system permease family.</text>
</comment>
<evidence type="ECO:0000256" key="6">
    <source>
        <dbReference type="ARBA" id="ARBA00023136"/>
    </source>
</evidence>
<dbReference type="SUPFAM" id="SSF161098">
    <property type="entry name" value="MetI-like"/>
    <property type="match status" value="1"/>
</dbReference>
<keyword evidence="3" id="KW-1003">Cell membrane</keyword>
<sequence length="322" mass="36129">MAISADDQTLVLDSPSASNQRWRRTLGPDLDGYNFILPAAIIMICLVVYPFCLALYYSVSDKLIGHESHLVKPLWDNFLYIIMVDDIFRQTLRNTLIFATISVILKMVFGLGAALLLQRAARLKRFFRGSILIPFIAPTGLTTLGWWLIFDPTYSHINWVLANVWPLSAMGIGPYQWLGNPTLALVSVILVNFWRGMPFFAITLFAGLMSIPEQLYEAADTDGASTVRKFWHITLPLLRPVMAVVILFSTIFTLADFNIVFVLTRGGPMNSTHLFATYSFTVGILNHEIGLGAAISLFLFPILLIVVIFQLRMVRKDADYGS</sequence>
<dbReference type="GO" id="GO:0055085">
    <property type="term" value="P:transmembrane transport"/>
    <property type="evidence" value="ECO:0007669"/>
    <property type="project" value="InterPro"/>
</dbReference>
<keyword evidence="5 7" id="KW-1133">Transmembrane helix</keyword>
<comment type="subcellular location">
    <subcellularLocation>
        <location evidence="1 7">Cell membrane</location>
        <topology evidence="1 7">Multi-pass membrane protein</topology>
    </subcellularLocation>
</comment>
<dbReference type="Proteomes" id="UP000019141">
    <property type="component" value="Unassembled WGS sequence"/>
</dbReference>
<dbReference type="CDD" id="cd06261">
    <property type="entry name" value="TM_PBP2"/>
    <property type="match status" value="1"/>
</dbReference>
<name>W4LN07_ENTF1</name>
<organism evidence="9 10">
    <name type="scientific">Entotheonella factor</name>
    <dbReference type="NCBI Taxonomy" id="1429438"/>
    <lineage>
        <taxon>Bacteria</taxon>
        <taxon>Pseudomonadati</taxon>
        <taxon>Nitrospinota/Tectimicrobiota group</taxon>
        <taxon>Candidatus Tectimicrobiota</taxon>
        <taxon>Candidatus Entotheonellia</taxon>
        <taxon>Candidatus Entotheonellales</taxon>
        <taxon>Candidatus Entotheonellaceae</taxon>
        <taxon>Candidatus Entotheonella</taxon>
    </lineage>
</organism>
<keyword evidence="2 7" id="KW-0813">Transport</keyword>
<dbReference type="PANTHER" id="PTHR43005">
    <property type="entry name" value="BLR7065 PROTEIN"/>
    <property type="match status" value="1"/>
</dbReference>
<reference evidence="9 10" key="1">
    <citation type="journal article" date="2014" name="Nature">
        <title>An environmental bacterial taxon with a large and distinct metabolic repertoire.</title>
        <authorList>
            <person name="Wilson M.C."/>
            <person name="Mori T."/>
            <person name="Ruckert C."/>
            <person name="Uria A.R."/>
            <person name="Helf M.J."/>
            <person name="Takada K."/>
            <person name="Gernert C."/>
            <person name="Steffens U.A."/>
            <person name="Heycke N."/>
            <person name="Schmitt S."/>
            <person name="Rinke C."/>
            <person name="Helfrich E.J."/>
            <person name="Brachmann A.O."/>
            <person name="Gurgui C."/>
            <person name="Wakimoto T."/>
            <person name="Kracht M."/>
            <person name="Crusemann M."/>
            <person name="Hentschel U."/>
            <person name="Abe I."/>
            <person name="Matsunaga S."/>
            <person name="Kalinowski J."/>
            <person name="Takeyama H."/>
            <person name="Piel J."/>
        </authorList>
    </citation>
    <scope>NUCLEOTIDE SEQUENCE [LARGE SCALE GENOMIC DNA]</scope>
    <source>
        <strain evidence="10">TSY1</strain>
    </source>
</reference>
<dbReference type="HOGENOM" id="CLU_016047_0_3_7"/>
<protein>
    <recommendedName>
        <fullName evidence="8">ABC transmembrane type-1 domain-containing protein</fullName>
    </recommendedName>
</protein>